<keyword evidence="2" id="KW-1185">Reference proteome</keyword>
<dbReference type="Proteomes" id="UP000284202">
    <property type="component" value="Unassembled WGS sequence"/>
</dbReference>
<dbReference type="RefSeq" id="WP_119748982.1">
    <property type="nucleotide sequence ID" value="NZ_QZCG01000007.1"/>
</dbReference>
<evidence type="ECO:0000313" key="1">
    <source>
        <dbReference type="EMBL" id="RJE84930.1"/>
    </source>
</evidence>
<name>A0A418SVK0_9RHOB</name>
<dbReference type="EMBL" id="QZCG01000007">
    <property type="protein sequence ID" value="RJE84930.1"/>
    <property type="molecule type" value="Genomic_DNA"/>
</dbReference>
<protein>
    <submittedName>
        <fullName evidence="1">Uncharacterized protein</fullName>
    </submittedName>
</protein>
<evidence type="ECO:0000313" key="2">
    <source>
        <dbReference type="Proteomes" id="UP000284202"/>
    </source>
</evidence>
<proteinExistence type="predicted"/>
<dbReference type="OrthoDB" id="8453373at2"/>
<gene>
    <name evidence="1" type="ORF">D3P04_11535</name>
</gene>
<comment type="caution">
    <text evidence="1">The sequence shown here is derived from an EMBL/GenBank/DDBJ whole genome shotgun (WGS) entry which is preliminary data.</text>
</comment>
<organism evidence="1 2">
    <name type="scientific">Paracoccus onubensis</name>
    <dbReference type="NCBI Taxonomy" id="1675788"/>
    <lineage>
        <taxon>Bacteria</taxon>
        <taxon>Pseudomonadati</taxon>
        <taxon>Pseudomonadota</taxon>
        <taxon>Alphaproteobacteria</taxon>
        <taxon>Rhodobacterales</taxon>
        <taxon>Paracoccaceae</taxon>
        <taxon>Paracoccus</taxon>
    </lineage>
</organism>
<sequence>MGVFWRHRAHDLDVFISLGEGYPAIDEIDRPLGSAMYFTAGEDLAMLGMMVAAPESTPG</sequence>
<reference evidence="2" key="1">
    <citation type="submission" date="2018-09" db="EMBL/GenBank/DDBJ databases">
        <title>Acidovorax cavernicola nov. sp. isolated from Gruta de las Maravillas (Aracena, Spain).</title>
        <authorList>
            <person name="Jurado V."/>
            <person name="Gutierrez-Patricio S."/>
            <person name="Gonzalez-Pimentel J.L."/>
            <person name="Miller A.Z."/>
            <person name="Laiz L."/>
            <person name="Saiz-Jimenez C."/>
        </authorList>
    </citation>
    <scope>NUCLEOTIDE SEQUENCE [LARGE SCALE GENOMIC DNA]</scope>
    <source>
        <strain evidence="2">1011MAR3C25</strain>
    </source>
</reference>
<dbReference type="AlphaFoldDB" id="A0A418SVK0"/>
<accession>A0A418SVK0</accession>